<organism evidence="1 2">
    <name type="scientific">candidate division WWE3 bacterium CG_4_10_14_0_2_um_filter_41_14</name>
    <dbReference type="NCBI Taxonomy" id="1975072"/>
    <lineage>
        <taxon>Bacteria</taxon>
        <taxon>Katanobacteria</taxon>
    </lineage>
</organism>
<dbReference type="AlphaFoldDB" id="A0A2M7TJ26"/>
<gene>
    <name evidence="1" type="ORF">COY32_03310</name>
</gene>
<evidence type="ECO:0000313" key="2">
    <source>
        <dbReference type="Proteomes" id="UP000228920"/>
    </source>
</evidence>
<name>A0A2M7TJ26_UNCKA</name>
<reference evidence="2" key="1">
    <citation type="submission" date="2017-09" db="EMBL/GenBank/DDBJ databases">
        <title>Depth-based differentiation of microbial function through sediment-hosted aquifers and enrichment of novel symbionts in the deep terrestrial subsurface.</title>
        <authorList>
            <person name="Probst A.J."/>
            <person name="Ladd B."/>
            <person name="Jarett J.K."/>
            <person name="Geller-Mcgrath D.E."/>
            <person name="Sieber C.M.K."/>
            <person name="Emerson J.B."/>
            <person name="Anantharaman K."/>
            <person name="Thomas B.C."/>
            <person name="Malmstrom R."/>
            <person name="Stieglmeier M."/>
            <person name="Klingl A."/>
            <person name="Woyke T."/>
            <person name="Ryan C.M."/>
            <person name="Banfield J.F."/>
        </authorList>
    </citation>
    <scope>NUCLEOTIDE SEQUENCE [LARGE SCALE GENOMIC DNA]</scope>
</reference>
<dbReference type="Proteomes" id="UP000228920">
    <property type="component" value="Unassembled WGS sequence"/>
</dbReference>
<accession>A0A2M7TJ26</accession>
<proteinExistence type="predicted"/>
<comment type="caution">
    <text evidence="1">The sequence shown here is derived from an EMBL/GenBank/DDBJ whole genome shotgun (WGS) entry which is preliminary data.</text>
</comment>
<sequence>MLYGELVDFWEKPVRLWWLRTVEYGNEIPVLAYQDPDQVLPASNVGDIVKIEFDECAKVKRIVPVEGEIVEVLVTDWSSPREGVFARGVQTTPFELIDIPPICLGVMRVSASTPDIVRVLIKDGEVVCIWVPAI</sequence>
<evidence type="ECO:0000313" key="1">
    <source>
        <dbReference type="EMBL" id="PIZ46437.1"/>
    </source>
</evidence>
<dbReference type="EMBL" id="PFNL01000099">
    <property type="protein sequence ID" value="PIZ46437.1"/>
    <property type="molecule type" value="Genomic_DNA"/>
</dbReference>
<protein>
    <submittedName>
        <fullName evidence="1">Uncharacterized protein</fullName>
    </submittedName>
</protein>